<accession>A0A9Q0S0N7</accession>
<name>A0A9Q0S0N7_9DIPT</name>
<dbReference type="Proteomes" id="UP001151699">
    <property type="component" value="Chromosome X"/>
</dbReference>
<dbReference type="AlphaFoldDB" id="A0A9Q0S0N7"/>
<comment type="caution">
    <text evidence="1">The sequence shown here is derived from an EMBL/GenBank/DDBJ whole genome shotgun (WGS) entry which is preliminary data.</text>
</comment>
<dbReference type="EMBL" id="WJQU01000003">
    <property type="protein sequence ID" value="KAJ6639148.1"/>
    <property type="molecule type" value="Genomic_DNA"/>
</dbReference>
<sequence length="75" mass="9143">MKWIGLAYKEKKCLQVFISFRSVEVQDIKWKRTHNDMCNESNSIQKCSLMLRNWFKLLQFLLTHIFCYQCDVFSE</sequence>
<protein>
    <submittedName>
        <fullName evidence="1">Uncharacterized protein</fullName>
    </submittedName>
</protein>
<keyword evidence="2" id="KW-1185">Reference proteome</keyword>
<organism evidence="1 2">
    <name type="scientific">Pseudolycoriella hygida</name>
    <dbReference type="NCBI Taxonomy" id="35572"/>
    <lineage>
        <taxon>Eukaryota</taxon>
        <taxon>Metazoa</taxon>
        <taxon>Ecdysozoa</taxon>
        <taxon>Arthropoda</taxon>
        <taxon>Hexapoda</taxon>
        <taxon>Insecta</taxon>
        <taxon>Pterygota</taxon>
        <taxon>Neoptera</taxon>
        <taxon>Endopterygota</taxon>
        <taxon>Diptera</taxon>
        <taxon>Nematocera</taxon>
        <taxon>Sciaroidea</taxon>
        <taxon>Sciaridae</taxon>
        <taxon>Pseudolycoriella</taxon>
    </lineage>
</organism>
<proteinExistence type="predicted"/>
<reference evidence="1" key="1">
    <citation type="submission" date="2022-07" db="EMBL/GenBank/DDBJ databases">
        <authorList>
            <person name="Trinca V."/>
            <person name="Uliana J.V.C."/>
            <person name="Torres T.T."/>
            <person name="Ward R.J."/>
            <person name="Monesi N."/>
        </authorList>
    </citation>
    <scope>NUCLEOTIDE SEQUENCE</scope>
    <source>
        <strain evidence="1">HSMRA1968</strain>
        <tissue evidence="1">Whole embryos</tissue>
    </source>
</reference>
<evidence type="ECO:0000313" key="1">
    <source>
        <dbReference type="EMBL" id="KAJ6639148.1"/>
    </source>
</evidence>
<gene>
    <name evidence="1" type="ORF">Bhyg_11888</name>
</gene>
<evidence type="ECO:0000313" key="2">
    <source>
        <dbReference type="Proteomes" id="UP001151699"/>
    </source>
</evidence>